<name>A0ABP0PIS3_9DINO</name>
<protein>
    <submittedName>
        <fullName evidence="1">Uncharacterized protein</fullName>
    </submittedName>
</protein>
<evidence type="ECO:0000313" key="2">
    <source>
        <dbReference type="Proteomes" id="UP001642484"/>
    </source>
</evidence>
<sequence length="798" mass="89321">MALTILLCLNPEISIFEEDSFIDLCSGGYEWSLGCGTAKKLVGTLAPEIPGLVAIPSEGLPGCLVDGGLWLSHHEKAHCLVELQVLSLSTVKDYERMLADLKKKVGMEAIEDDVEFTRLGVVEEGNESEEESEKEKAANQEYLKFCTFTNALLSRSNKLTDLIASMEFESTRSLEDAIQTLQSEYQTCDSVKFDAADLADKNTSEHEAKPVAKANVRQNPTASRALRAFAAVREEDAERGARRVFVDYGYAAPIHISTVNLGDEKHLEHFPWMRLSDWVRYLADESLLSQQLVGVQPSKLKAVLAEFWRRYRHLEPSHPVFQRADIALDRLIPYYTHTDEGRTVRDSALWILSVHGVIGRGTASFLKAGRHKAPVHRNSLGLNYVGSTWGTHCLIATMMKSVTSHPGAMDKLLQAFAEDAKALYNDGFTSETGEQMWMVHFACKGDLPALAKVANMTRTFSHAPKAMSTRNPSRGVCWLCSAGQEHDPITGRQAYPYEDLTPTPCWETTMFQEAAWQTSPTILEGLDLNEAQQMAFFQTDLFHNLHLGVLKSFTSSAIVSFVEASPSLECLASFGSVESKFQELTRLYQEFCRNRNVRPYLSELSRDTMCWPMSSACPAAKWNKGQATAEVARFVDWFCKEFVSGKVDDAKLNSIAAAVSAINISMTFLYQNGLFIRAAHAKQLSQWLFVFLGHYACCAEICLRERKRRFPLYTKAHMLAHAALLLRRSSERAPWALSPLATACQMQEDFIGKPSKVSRRINVRQAHRNILWRCLIKTKFSLIAAAQDMRGMDAYPGA</sequence>
<keyword evidence="2" id="KW-1185">Reference proteome</keyword>
<dbReference type="Proteomes" id="UP001642484">
    <property type="component" value="Unassembled WGS sequence"/>
</dbReference>
<reference evidence="1 2" key="1">
    <citation type="submission" date="2024-02" db="EMBL/GenBank/DDBJ databases">
        <authorList>
            <person name="Chen Y."/>
            <person name="Shah S."/>
            <person name="Dougan E. K."/>
            <person name="Thang M."/>
            <person name="Chan C."/>
        </authorList>
    </citation>
    <scope>NUCLEOTIDE SEQUENCE [LARGE SCALE GENOMIC DNA]</scope>
</reference>
<gene>
    <name evidence="1" type="ORF">CCMP2556_LOCUS37413</name>
</gene>
<evidence type="ECO:0000313" key="1">
    <source>
        <dbReference type="EMBL" id="CAK9075926.1"/>
    </source>
</evidence>
<organism evidence="1 2">
    <name type="scientific">Durusdinium trenchii</name>
    <dbReference type="NCBI Taxonomy" id="1381693"/>
    <lineage>
        <taxon>Eukaryota</taxon>
        <taxon>Sar</taxon>
        <taxon>Alveolata</taxon>
        <taxon>Dinophyceae</taxon>
        <taxon>Suessiales</taxon>
        <taxon>Symbiodiniaceae</taxon>
        <taxon>Durusdinium</taxon>
    </lineage>
</organism>
<comment type="caution">
    <text evidence="1">The sequence shown here is derived from an EMBL/GenBank/DDBJ whole genome shotgun (WGS) entry which is preliminary data.</text>
</comment>
<proteinExistence type="predicted"/>
<accession>A0ABP0PIS3</accession>
<dbReference type="EMBL" id="CAXAMN010023217">
    <property type="protein sequence ID" value="CAK9075926.1"/>
    <property type="molecule type" value="Genomic_DNA"/>
</dbReference>